<reference evidence="1" key="1">
    <citation type="submission" date="2014-09" db="EMBL/GenBank/DDBJ databases">
        <authorList>
            <person name="Magalhaes I.L.F."/>
            <person name="Oliveira U."/>
            <person name="Santos F.R."/>
            <person name="Vidigal T.H.D.A."/>
            <person name="Brescovit A.D."/>
            <person name="Santos A.J."/>
        </authorList>
    </citation>
    <scope>NUCLEOTIDE SEQUENCE</scope>
    <source>
        <tissue evidence="1">Shoot tissue taken approximately 20 cm above the soil surface</tissue>
    </source>
</reference>
<evidence type="ECO:0000313" key="1">
    <source>
        <dbReference type="EMBL" id="JAD46468.1"/>
    </source>
</evidence>
<dbReference type="EMBL" id="GBRH01251427">
    <property type="protein sequence ID" value="JAD46468.1"/>
    <property type="molecule type" value="Transcribed_RNA"/>
</dbReference>
<organism evidence="1">
    <name type="scientific">Arundo donax</name>
    <name type="common">Giant reed</name>
    <name type="synonym">Donax arundinaceus</name>
    <dbReference type="NCBI Taxonomy" id="35708"/>
    <lineage>
        <taxon>Eukaryota</taxon>
        <taxon>Viridiplantae</taxon>
        <taxon>Streptophyta</taxon>
        <taxon>Embryophyta</taxon>
        <taxon>Tracheophyta</taxon>
        <taxon>Spermatophyta</taxon>
        <taxon>Magnoliopsida</taxon>
        <taxon>Liliopsida</taxon>
        <taxon>Poales</taxon>
        <taxon>Poaceae</taxon>
        <taxon>PACMAD clade</taxon>
        <taxon>Arundinoideae</taxon>
        <taxon>Arundineae</taxon>
        <taxon>Arundo</taxon>
    </lineage>
</organism>
<protein>
    <submittedName>
        <fullName evidence="1">Uncharacterized protein</fullName>
    </submittedName>
</protein>
<sequence>MFILCTILKGKNIDCRRGYLGCAKKKDI</sequence>
<proteinExistence type="predicted"/>
<name>A0A0A9A938_ARUDO</name>
<accession>A0A0A9A938</accession>
<dbReference type="AlphaFoldDB" id="A0A0A9A938"/>
<reference evidence="1" key="2">
    <citation type="journal article" date="2015" name="Data Brief">
        <title>Shoot transcriptome of the giant reed, Arundo donax.</title>
        <authorList>
            <person name="Barrero R.A."/>
            <person name="Guerrero F.D."/>
            <person name="Moolhuijzen P."/>
            <person name="Goolsby J.A."/>
            <person name="Tidwell J."/>
            <person name="Bellgard S.E."/>
            <person name="Bellgard M.I."/>
        </authorList>
    </citation>
    <scope>NUCLEOTIDE SEQUENCE</scope>
    <source>
        <tissue evidence="1">Shoot tissue taken approximately 20 cm above the soil surface</tissue>
    </source>
</reference>